<organism evidence="2">
    <name type="scientific">Oceaniferula spumae</name>
    <dbReference type="NCBI Taxonomy" id="2979115"/>
    <lineage>
        <taxon>Bacteria</taxon>
        <taxon>Pseudomonadati</taxon>
        <taxon>Verrucomicrobiota</taxon>
        <taxon>Verrucomicrobiia</taxon>
        <taxon>Verrucomicrobiales</taxon>
        <taxon>Verrucomicrobiaceae</taxon>
        <taxon>Oceaniferula</taxon>
    </lineage>
</organism>
<feature type="region of interest" description="Disordered" evidence="1">
    <location>
        <begin position="32"/>
        <end position="56"/>
    </location>
</feature>
<feature type="compositionally biased region" description="Basic and acidic residues" evidence="1">
    <location>
        <begin position="34"/>
        <end position="47"/>
    </location>
</feature>
<accession>A0AAT9FK95</accession>
<dbReference type="EMBL" id="AP026866">
    <property type="protein sequence ID" value="BDS06431.1"/>
    <property type="molecule type" value="Genomic_DNA"/>
</dbReference>
<proteinExistence type="predicted"/>
<dbReference type="KEGG" id="osu:NT6N_14710"/>
<evidence type="ECO:0000313" key="2">
    <source>
        <dbReference type="EMBL" id="BDS06431.1"/>
    </source>
</evidence>
<reference evidence="2" key="1">
    <citation type="submission" date="2024-07" db="EMBL/GenBank/DDBJ databases">
        <title>Complete genome sequence of Verrucomicrobiaceae bacterium NT6N.</title>
        <authorList>
            <person name="Huang C."/>
            <person name="Takami H."/>
            <person name="Hamasaki K."/>
        </authorList>
    </citation>
    <scope>NUCLEOTIDE SEQUENCE</scope>
    <source>
        <strain evidence="2">NT6N</strain>
    </source>
</reference>
<evidence type="ECO:0000256" key="1">
    <source>
        <dbReference type="SAM" id="MobiDB-lite"/>
    </source>
</evidence>
<gene>
    <name evidence="2" type="ORF">NT6N_14710</name>
</gene>
<name>A0AAT9FK95_9BACT</name>
<sequence>MKLPFILALTASHIAAGSIGWLAFHSVSGLPEPSDDKVETPKPRETQRQILGAPTSPNPIFRATSSDFRDAWMQQLRQSGHPDIGLFLDWCEVDPEAAILGLQHIWAPEFQHNYLANATHGSLAATLAEPLVIHWQKFSQLPTSKLSYPLALSLRALAKEDPERSCDLLFMLPSEMRENVYGSLFKSIDVPRLMIMAEKIKSHEISTPEETNKMWYSLISAINQQSTVSETLDLSPAFNSDEAMATLGPILINKATRFDQWNALVSHPQLAKRNSPLRQGLEKSLHRTYQGRHSLLPALEACAKTDDWSLLENLPTPVIPSHLRVKKSPDEYLKWLSTHQDNSNQGTATRVAIRLAINASLRDTLNWISEQPAGRSRDLAHVEAVKAIARNKSQDSSLASQLAAAIQDKSLRAEADQVLTP</sequence>
<protein>
    <submittedName>
        <fullName evidence="2">Uncharacterized protein</fullName>
    </submittedName>
</protein>
<dbReference type="AlphaFoldDB" id="A0AAT9FK95"/>